<dbReference type="VEuPathDB" id="PlasmoDB:Py17XNL_000900424"/>
<evidence type="ECO:0000313" key="4">
    <source>
        <dbReference type="Proteomes" id="UP000072874"/>
    </source>
</evidence>
<dbReference type="Gene3D" id="1.20.5.2050">
    <property type="match status" value="1"/>
</dbReference>
<reference evidence="4 5" key="1">
    <citation type="journal article" date="2014" name="BMC Biol.">
        <title>A comprehensive evaluation of rodent malaria parasite genomes and gene expression.</title>
        <authorList>
            <person name="Otto T.D."/>
            <person name="Bohme U."/>
            <person name="Jackson A.P."/>
            <person name="Hunt M."/>
            <person name="Franke-Fayard B."/>
            <person name="Hoeijmakers W.A."/>
            <person name="Religa A.A."/>
            <person name="Robertson L."/>
            <person name="Sanders M."/>
            <person name="Ogun S.A."/>
            <person name="Cunningham D."/>
            <person name="Erhart A."/>
            <person name="Billker O."/>
            <person name="Khan S.M."/>
            <person name="Stunnenberg H.G."/>
            <person name="Langhorne J."/>
            <person name="Holder A.A."/>
            <person name="Waters A.P."/>
            <person name="Newbold C.I."/>
            <person name="Pain A."/>
            <person name="Berriman M."/>
            <person name="Janse C.J."/>
        </authorList>
    </citation>
    <scope>NUCLEOTIDE SEQUENCE [LARGE SCALE GENOMIC DNA]</scope>
    <source>
        <strain evidence="3 4">17X</strain>
        <strain evidence="2 5">YM</strain>
    </source>
</reference>
<dbReference type="EMBL" id="LM993663">
    <property type="protein sequence ID" value="VTZ78600.1"/>
    <property type="molecule type" value="Genomic_DNA"/>
</dbReference>
<dbReference type="VEuPathDB" id="PlasmoDB:PYYM_0940700"/>
<feature type="region of interest" description="Disordered" evidence="1">
    <location>
        <begin position="1"/>
        <end position="23"/>
    </location>
</feature>
<feature type="compositionally biased region" description="Low complexity" evidence="1">
    <location>
        <begin position="251"/>
        <end position="261"/>
    </location>
</feature>
<accession>A0A077Y7B7</accession>
<dbReference type="KEGG" id="pyo:PY17X_0941600"/>
<name>A0A077Y7B7_PLAYE</name>
<feature type="compositionally biased region" description="Basic and acidic residues" evidence="1">
    <location>
        <begin position="1360"/>
        <end position="1370"/>
    </location>
</feature>
<dbReference type="VEuPathDB" id="PlasmoDB:PY07039"/>
<dbReference type="OMA" id="WEKEYRH"/>
<evidence type="ECO:0000313" key="2">
    <source>
        <dbReference type="EMBL" id="CDU18183.1"/>
    </source>
</evidence>
<reference evidence="3" key="4">
    <citation type="submission" date="2019-05" db="EMBL/GenBank/DDBJ databases">
        <authorList>
            <consortium name="Pathogen Informatics"/>
        </authorList>
    </citation>
    <scope>NUCLEOTIDE SEQUENCE</scope>
    <source>
        <strain evidence="3">17X</strain>
    </source>
</reference>
<feature type="region of interest" description="Disordered" evidence="1">
    <location>
        <begin position="1236"/>
        <end position="1264"/>
    </location>
</feature>
<dbReference type="VEuPathDB" id="PlasmoDB:PY17X_0941600"/>
<protein>
    <submittedName>
        <fullName evidence="3">AP2 domain transcription factor, putative</fullName>
    </submittedName>
    <submittedName>
        <fullName evidence="2">Transcription factor with AP2 domain(S), putative</fullName>
    </submittedName>
</protein>
<feature type="region of interest" description="Disordered" evidence="1">
    <location>
        <begin position="723"/>
        <end position="748"/>
    </location>
</feature>
<evidence type="ECO:0000313" key="3">
    <source>
        <dbReference type="EMBL" id="VTZ78600.1"/>
    </source>
</evidence>
<feature type="region of interest" description="Disordered" evidence="1">
    <location>
        <begin position="1018"/>
        <end position="1074"/>
    </location>
</feature>
<reference evidence="2" key="3">
    <citation type="submission" date="2014-05" db="EMBL/GenBank/DDBJ databases">
        <authorList>
            <person name="Aslett A.Martin."/>
            <person name="De Silva Nishadi"/>
        </authorList>
    </citation>
    <scope>NUCLEOTIDE SEQUENCE</scope>
    <source>
        <strain evidence="2">YM</strain>
    </source>
</reference>
<dbReference type="Proteomes" id="UP000072874">
    <property type="component" value="Chromosome 9"/>
</dbReference>
<feature type="compositionally biased region" description="Low complexity" evidence="1">
    <location>
        <begin position="1238"/>
        <end position="1264"/>
    </location>
</feature>
<feature type="region of interest" description="Disordered" evidence="1">
    <location>
        <begin position="232"/>
        <end position="263"/>
    </location>
</feature>
<dbReference type="OrthoDB" id="372841at2759"/>
<feature type="compositionally biased region" description="Low complexity" evidence="1">
    <location>
        <begin position="1377"/>
        <end position="1396"/>
    </location>
</feature>
<proteinExistence type="predicted"/>
<feature type="compositionally biased region" description="Low complexity" evidence="1">
    <location>
        <begin position="1022"/>
        <end position="1043"/>
    </location>
</feature>
<feature type="compositionally biased region" description="Polar residues" evidence="1">
    <location>
        <begin position="1"/>
        <end position="13"/>
    </location>
</feature>
<feature type="compositionally biased region" description="Low complexity" evidence="1">
    <location>
        <begin position="1053"/>
        <end position="1074"/>
    </location>
</feature>
<dbReference type="GeneID" id="3854265"/>
<dbReference type="VEuPathDB" id="PlasmoDB:PY07038"/>
<dbReference type="RefSeq" id="XP_022812272.1">
    <property type="nucleotide sequence ID" value="XM_022956089.1"/>
</dbReference>
<dbReference type="EMBL" id="LK934637">
    <property type="protein sequence ID" value="CDU18183.1"/>
    <property type="molecule type" value="Genomic_DNA"/>
</dbReference>
<evidence type="ECO:0000256" key="1">
    <source>
        <dbReference type="SAM" id="MobiDB-lite"/>
    </source>
</evidence>
<feature type="region of interest" description="Disordered" evidence="1">
    <location>
        <begin position="1360"/>
        <end position="1396"/>
    </location>
</feature>
<dbReference type="Proteomes" id="UP000072904">
    <property type="component" value="Chromosome 9"/>
</dbReference>
<organism evidence="2 5">
    <name type="scientific">Plasmodium yoelii</name>
    <dbReference type="NCBI Taxonomy" id="5861"/>
    <lineage>
        <taxon>Eukaryota</taxon>
        <taxon>Sar</taxon>
        <taxon>Alveolata</taxon>
        <taxon>Apicomplexa</taxon>
        <taxon>Aconoidasida</taxon>
        <taxon>Haemosporida</taxon>
        <taxon>Plasmodiidae</taxon>
        <taxon>Plasmodium</taxon>
        <taxon>Plasmodium (Vinckeia)</taxon>
    </lineage>
</organism>
<gene>
    <name evidence="3" type="ORF">PY17X_0941600</name>
    <name evidence="2" type="ORF">PYYM_0940700</name>
</gene>
<evidence type="ECO:0000313" key="5">
    <source>
        <dbReference type="Proteomes" id="UP000072904"/>
    </source>
</evidence>
<sequence>MFTLRSSSNTNKKLIQADEKEKSENTNYEKITYTEESLSKIDNYVKYSDQQNNNYPISRTTTPHLINIESIESVNGRSFNNIAKAVTLSNDDENFKQITESDECNNEEHTNKDITKVLNRKYDSINDSASFESIKMETLEKRQNNENKDNFNNDDNDDKYYLNIKKNIDNEQLKEGTEEDDENGSIYVPDEKNIYMKSRINKKSHFNENVNNSKNINNPIGNGKVVNDIINNTTNSANTSENSDHSDIHNNESSNNNSNDNICEHDDRMVYLKKLRYEENSKENFDETYANPNEDCGYDKKKDKYEKFVFQEKESGNNMGNDDIDNVNNDDNENNIKLKEYLIKGIMSKKTNAENGSINQNKALALMDNILNIKNNDNNDNGLNFPLRKSYNDERKDLIDKYTYSMMGYNNNNNTSNNNMPCNDINNYNGNVNNKIHCNNNHRDHINCDHHRCFVDNNISMKESINKNEYIKKVKVICLSYLRILKRLITAWSETNKSFEYHFINILNNVEPNNLEIYLCCFSNIKICSIKSIFMYSLIECIEELEIIKHFKMLQNKEDISSDKNYNTNNTSSTTNTVLDKTELHKRIIEEVEKKLTKEIVDEMHELALRNPYFSTSYYLNSQNNTDEKSSTILSLYNSGYKNNIHNFNDTTHGFDDFKKGKDLLHCNHNSDNNYGGVRNSCGCNHDNLNNYGCGESLPTNYANNLLYNYLNNNNANNKNVLLNNHQHNNRNGHSGLSNTNNNYNSSSNVLISKTKKNNYSNQNILNKLNVSIDYNSFNDYNNNYIQEAEKVVEKYKNFNKMNSKDSDNMYSACSYSTGATDLNNHNGNNNINTIKHFKMLLSEYANMCKNEKMRPKDTDINPIDLNILKSFYSRLNTSGSLEEKDHHHDRTNEDIDMKDIKGYFENKHKTEYDRNTDLNKYMDECRFTEDGNYNERDNYVKFDKDQGETNGNENNYSFLSNIIQNMLSKKRKQDSLYPSTKGNNINNDNNNSYNDLNYLLRNSNVLKKLKLNFMENKKDNGYNNKNGNNNMNNGDNINNSGKDFLRKKDINDIGMNDNNNNNNNGGHGYNSRKNSSYKNNALNNVKSYKELLNLSQESLNKKGNNELSGFKNGSEYISSNALYDFIMSTNNSSNLLENSLQHGNIINNNNGNNNNNNNNSNNLNSMGYRYNYSAKKNNNYDYNTDYNSKISVDGSELSLSNNDNNDLIMSIGGGRSENINGEGETGNSYKTRRLDMNKNASSGNNNNNNNFANNNGSYNNKGGKVLKQSSTIVSSVSNANYANGKLKYEMPAGVNPNDDKVKGVYFSKSPRGVGKWNAYFQIANNKRLFTSFSVSKYGYNEARKLSILKRTEWEKEYKHHTDLKNADAKKGKKKNSLVSNNLSKSNGKSINIKGGKNSNSDDSICYTKDGKINDEDLLYSNDDEDDETTCLMNSKLTNSMGKGLIGDSEKKMNKLNHMDINNKGNNGVDNMLDRDNYLRVDSDNINFFIDNDKNDDAFNTIDLIRSSLSVENNGNNHNSPSKNSINYPSNSLIMNSYNNNNNNMMDTKQSLNASRILSNSLGFSNKGYDE</sequence>
<feature type="compositionally biased region" description="Low complexity" evidence="1">
    <location>
        <begin position="232"/>
        <end position="241"/>
    </location>
</feature>
<reference evidence="3" key="2">
    <citation type="submission" date="2014-05" db="EMBL/GenBank/DDBJ databases">
        <authorList>
            <person name="Aslett M.A."/>
            <person name="De Silva N."/>
        </authorList>
    </citation>
    <scope>NUCLEOTIDE SEQUENCE</scope>
    <source>
        <strain evidence="3">17X</strain>
    </source>
</reference>